<dbReference type="EMBL" id="CAADIP010000023">
    <property type="protein sequence ID" value="VFR88180.1"/>
    <property type="molecule type" value="Genomic_DNA"/>
</dbReference>
<evidence type="ECO:0000313" key="6">
    <source>
        <dbReference type="EMBL" id="VFR88180.1"/>
    </source>
</evidence>
<accession>A0A484RZ69</accession>
<dbReference type="AlphaFoldDB" id="A0A484RZ69"/>
<organism evidence="4">
    <name type="scientific">plant metagenome</name>
    <dbReference type="NCBI Taxonomy" id="1297885"/>
    <lineage>
        <taxon>unclassified sequences</taxon>
        <taxon>metagenomes</taxon>
        <taxon>organismal metagenomes</taxon>
    </lineage>
</organism>
<feature type="coiled-coil region" evidence="1">
    <location>
        <begin position="379"/>
        <end position="455"/>
    </location>
</feature>
<gene>
    <name evidence="4" type="ORF">BRI6_1106</name>
    <name evidence="5" type="ORF">BRI9_1160</name>
    <name evidence="6" type="ORF">IVO3_1157</name>
    <name evidence="7" type="ORF">RAN7_1096</name>
</gene>
<dbReference type="EMBL" id="CAADIZ010000027">
    <property type="protein sequence ID" value="VFS24065.1"/>
    <property type="molecule type" value="Genomic_DNA"/>
</dbReference>
<dbReference type="EMBL" id="CAADIK010000035">
    <property type="protein sequence ID" value="VFR73436.1"/>
    <property type="molecule type" value="Genomic_DNA"/>
</dbReference>
<name>A0A484RZ69_9ZZZZ</name>
<protein>
    <submittedName>
        <fullName evidence="4">Phage tail length tape-measure protein 1</fullName>
    </submittedName>
</protein>
<keyword evidence="1" id="KW-0175">Coiled coil</keyword>
<dbReference type="Pfam" id="PF06791">
    <property type="entry name" value="TMP_2"/>
    <property type="match status" value="1"/>
</dbReference>
<evidence type="ECO:0000259" key="3">
    <source>
        <dbReference type="Pfam" id="PF06791"/>
    </source>
</evidence>
<reference evidence="4" key="1">
    <citation type="submission" date="2019-03" db="EMBL/GenBank/DDBJ databases">
        <authorList>
            <person name="Danneels B."/>
        </authorList>
    </citation>
    <scope>NUCLEOTIDE SEQUENCE</scope>
</reference>
<proteinExistence type="predicted"/>
<evidence type="ECO:0000313" key="4">
    <source>
        <dbReference type="EMBL" id="VFR54787.1"/>
    </source>
</evidence>
<dbReference type="EMBL" id="CAADII010000037">
    <property type="protein sequence ID" value="VFR54787.1"/>
    <property type="molecule type" value="Genomic_DNA"/>
</dbReference>
<evidence type="ECO:0000313" key="7">
    <source>
        <dbReference type="EMBL" id="VFS24065.1"/>
    </source>
</evidence>
<sequence length="1062" mass="109180">MATGGNLNVALKVLADVERARADLQRLRAELDGIGPAAAKVDGQGLDRLGTASSAAAKAVSDQAAATRTATTATTSQGSAARTTATATQQQATASTAAATAAQRQATAVNSAAKANVAGAMSAKQHAAAMRMLPAQMTDITVGLTTGQSPFMVLMQQGGQLKDMFGGIGPAAKAVGGVVLGLVNPLTVAAAAVAALGVAYYQGSAEGDAYVEAIVTTGNAAGVTKDQLATMASRIDGTVGTTRAAAQALAALAGSGQVGRANIEQLAETTVRMERSMGQAVETTVEQFAELGKSPVEASRKLNDRYGYLTASVYEQIKALVEEGKEREASELAQNTYAAAMDERTRKLEDNAGYIQRAWRGVRDVAAEAWDALLGIGREKTIDQQIEEAAAQVERLRAAAGSATYAETGGGAAVGNIRRQAAAPRALQNAEAELARLQQEKTAKAQAAADEAENQRVQKATIVASDAWQARAKTLRTWREQLADETTKIREQGKLLGKSDKEITDQITAATKKLTPKTPAKAKTDPVDTAYQQQLQQLQIARAQAAQNLANAQANVSATQEQATTRLEAWLAVNRNALKISDDRVGKLRAEAVEIDRLNAATKAETDTRARRERIVAGMADVDQALAQAQGRAAEANAAAVLERYRKLRADLVKEGDLSGLVKVDQLINVETARSQFGELQRQVERILGEQSRAEQSLSNQVTAGLTGELDARRQILETNSRTAQQIEVLLPRMRELAALTGNPDLADGVRDLELRVQGLRTEANELQQAFTSAFGDSLVTALTDLADGTADLGDAVRGFLSDLADGMAQWASQQIAMQAQSGLIGLFGGATSAAGAASAAAAGIDTAAATANTAALTASTAASTADVAATTAVTAATAALTPALVAATTAAGALATALTAAAGASTGSSASGLLGVVSSAASVAAATGGHIVGAGTGTSDSIAAWLSNGEFVARAAVVAQPGALGFLHDFNARGMAALQGWQRYADGGLVVAGASSGLPSSSSYQPAAINVGGARVDNRLQLNLVDDPARIADALTSPAGVEAMTVMLSRNPAKFRQILGV</sequence>
<feature type="region of interest" description="Disordered" evidence="2">
    <location>
        <begin position="61"/>
        <end position="87"/>
    </location>
</feature>
<evidence type="ECO:0000313" key="5">
    <source>
        <dbReference type="EMBL" id="VFR73436.1"/>
    </source>
</evidence>
<evidence type="ECO:0000256" key="2">
    <source>
        <dbReference type="SAM" id="MobiDB-lite"/>
    </source>
</evidence>
<feature type="coiled-coil region" evidence="1">
    <location>
        <begin position="535"/>
        <end position="562"/>
    </location>
</feature>
<evidence type="ECO:0000256" key="1">
    <source>
        <dbReference type="SAM" id="Coils"/>
    </source>
</evidence>
<feature type="domain" description="Bacteriophage tail tape measure N-terminal" evidence="3">
    <location>
        <begin position="119"/>
        <end position="318"/>
    </location>
</feature>
<dbReference type="InterPro" id="IPR009628">
    <property type="entry name" value="Phage_tape_measure_N"/>
</dbReference>